<feature type="domain" description="Peptidase M16 C-terminal" evidence="11">
    <location>
        <begin position="208"/>
        <end position="386"/>
    </location>
</feature>
<evidence type="ECO:0000259" key="11">
    <source>
        <dbReference type="Pfam" id="PF05193"/>
    </source>
</evidence>
<dbReference type="RefSeq" id="WP_353550127.1">
    <property type="nucleotide sequence ID" value="NZ_AP029612.1"/>
</dbReference>
<dbReference type="Pfam" id="PF05193">
    <property type="entry name" value="Peptidase_M16_C"/>
    <property type="match status" value="2"/>
</dbReference>
<feature type="domain" description="Peptidase M16 C-terminal" evidence="11">
    <location>
        <begin position="687"/>
        <end position="861"/>
    </location>
</feature>
<evidence type="ECO:0000256" key="1">
    <source>
        <dbReference type="ARBA" id="ARBA00001947"/>
    </source>
</evidence>
<evidence type="ECO:0000256" key="7">
    <source>
        <dbReference type="ARBA" id="ARBA00023049"/>
    </source>
</evidence>
<dbReference type="PANTHER" id="PTHR43690">
    <property type="entry name" value="NARDILYSIN"/>
    <property type="match status" value="1"/>
</dbReference>
<comment type="cofactor">
    <cofactor evidence="1">
        <name>Zn(2+)</name>
        <dbReference type="ChEBI" id="CHEBI:29105"/>
    </cofactor>
</comment>
<evidence type="ECO:0000259" key="10">
    <source>
        <dbReference type="Pfam" id="PF00675"/>
    </source>
</evidence>
<dbReference type="Gene3D" id="3.30.830.10">
    <property type="entry name" value="Metalloenzyme, LuxS/M16 peptidase-like"/>
    <property type="match status" value="4"/>
</dbReference>
<dbReference type="InterPro" id="IPR011249">
    <property type="entry name" value="Metalloenz_LuxS/M16"/>
</dbReference>
<dbReference type="EMBL" id="AP029612">
    <property type="protein sequence ID" value="BFG69825.1"/>
    <property type="molecule type" value="Genomic_DNA"/>
</dbReference>
<evidence type="ECO:0000313" key="12">
    <source>
        <dbReference type="EMBL" id="BFG69825.1"/>
    </source>
</evidence>
<dbReference type="GO" id="GO:0046872">
    <property type="term" value="F:metal ion binding"/>
    <property type="evidence" value="ECO:0007669"/>
    <property type="project" value="UniProtKB-KW"/>
</dbReference>
<protein>
    <submittedName>
        <fullName evidence="12">Insulinase family protein</fullName>
    </submittedName>
</protein>
<keyword evidence="3" id="KW-0645">Protease</keyword>
<dbReference type="SUPFAM" id="SSF63411">
    <property type="entry name" value="LuxS/MPP-like metallohydrolase"/>
    <property type="match status" value="4"/>
</dbReference>
<feature type="domain" description="Peptidase M16 N-terminal" evidence="10">
    <location>
        <begin position="48"/>
        <end position="165"/>
    </location>
</feature>
<dbReference type="GO" id="GO:0004222">
    <property type="term" value="F:metalloendopeptidase activity"/>
    <property type="evidence" value="ECO:0007669"/>
    <property type="project" value="InterPro"/>
</dbReference>
<evidence type="ECO:0000256" key="3">
    <source>
        <dbReference type="ARBA" id="ARBA00022670"/>
    </source>
</evidence>
<feature type="chain" id="PRO_5043950135" evidence="9">
    <location>
        <begin position="20"/>
        <end position="932"/>
    </location>
</feature>
<dbReference type="InterPro" id="IPR011765">
    <property type="entry name" value="Pept_M16_N"/>
</dbReference>
<dbReference type="InterPro" id="IPR050626">
    <property type="entry name" value="Peptidase_M16"/>
</dbReference>
<keyword evidence="9" id="KW-0732">Signal</keyword>
<comment type="similarity">
    <text evidence="2 8">Belongs to the peptidase M16 family.</text>
</comment>
<sequence length="932" mass="105141">MLRIRQTLLLLLVTLMVQAQTGLDAKLGIDPKVKIGKLNNGLTYYLRKNIEPKNRAELRLVVNAGSILESDKQLGLAHFVEHMAFNGTKNFKKQELVDFLEKSGVNFGADLNAYTSFDETVYELQVPTDSIQIFKKAMQILEDWAHQVSFEPIEIDKERGVIVEEWRLGRGADARLRDKFFPVILKGSQYAKRLPIGTKESIEKSPYSELTKFYKDWYRPDLQAVIIVGDIDIAETEKMIKEHFGKIPASKTPKPRTKFGVPAFPETRASILTDAEQPYNVVQVYYLRPEIPASKTEKEYRASMVRNLFNQMISSRLEEIAQKPEAPFLFGSSSYGSFIGDKDAFSLIAVAKTAKDIEASIKTLLTENERVKQYGFAQTELDRAVKSTLSRMENMYNERDKTKSVELLQEYVRNYLKQESIPGIEKEFEMHQKYLPTIQLAEVNALIKDWITTQNRSVVITAPEKEKADLMTADQVTALLNKPIGKLDAYVDKVTKGALLPVEPVAGKVVSEKKYPSIETTEWTLSNGARVILKPTQFKNDEVQFSAISWGGSSLYSDKDYVNAANSSVIASIGGIGEFDIQALQKELAGKNCFVSPSVANYMQGLNGNSTTKDLETAFQLLHGYFVAPRKDANMFEVIKQQMKVQLANKDKDPASVFADSVNYIMGNYHPRRKPFSTETMQQLELDRAFAIYKERFSNAGQFTFTFVGNFELENIKSLVEKYIASLPSTPQKEQWKDVGIRYPKGVINKVIRKGKEPKASVRLAFTGEVNEISDLDEMQVGQLTKALAIKLREVLREDAGGVYGVGVGGGFNREPINSYGITIQFGCAPENVDKLVALVMEEIKNTKANGVPAVNIEKVVAEQTRSLENDIKENNFWRFRLEQNFFRGTDPTQILQTADKIKLITVDKTKELANKLFNENNMVKLVLLPEE</sequence>
<keyword evidence="4" id="KW-0479">Metal-binding</keyword>
<accession>A0AAT9GGV2</accession>
<evidence type="ECO:0000256" key="6">
    <source>
        <dbReference type="ARBA" id="ARBA00022833"/>
    </source>
</evidence>
<keyword evidence="5" id="KW-0378">Hydrolase</keyword>
<feature type="signal peptide" evidence="9">
    <location>
        <begin position="1"/>
        <end position="19"/>
    </location>
</feature>
<dbReference type="PANTHER" id="PTHR43690:SF34">
    <property type="entry name" value="ZINC PROTEASE PQQL-LIKE"/>
    <property type="match status" value="1"/>
</dbReference>
<dbReference type="InterPro" id="IPR007863">
    <property type="entry name" value="Peptidase_M16_C"/>
</dbReference>
<dbReference type="PROSITE" id="PS00143">
    <property type="entry name" value="INSULINASE"/>
    <property type="match status" value="1"/>
</dbReference>
<organism evidence="12">
    <name type="scientific">Sediminibacterium sp. KACHI17</name>
    <dbReference type="NCBI Taxonomy" id="1751071"/>
    <lineage>
        <taxon>Bacteria</taxon>
        <taxon>Pseudomonadati</taxon>
        <taxon>Bacteroidota</taxon>
        <taxon>Chitinophagia</taxon>
        <taxon>Chitinophagales</taxon>
        <taxon>Chitinophagaceae</taxon>
        <taxon>Sediminibacterium</taxon>
    </lineage>
</organism>
<evidence type="ECO:0000256" key="5">
    <source>
        <dbReference type="ARBA" id="ARBA00022801"/>
    </source>
</evidence>
<proteinExistence type="inferred from homology"/>
<gene>
    <name evidence="12" type="ORF">KACHI17_07060</name>
</gene>
<evidence type="ECO:0000256" key="8">
    <source>
        <dbReference type="RuleBase" id="RU004447"/>
    </source>
</evidence>
<keyword evidence="6" id="KW-0862">Zinc</keyword>
<dbReference type="Pfam" id="PF00675">
    <property type="entry name" value="Peptidase_M16"/>
    <property type="match status" value="1"/>
</dbReference>
<evidence type="ECO:0000256" key="4">
    <source>
        <dbReference type="ARBA" id="ARBA00022723"/>
    </source>
</evidence>
<evidence type="ECO:0000256" key="2">
    <source>
        <dbReference type="ARBA" id="ARBA00007261"/>
    </source>
</evidence>
<evidence type="ECO:0000256" key="9">
    <source>
        <dbReference type="SAM" id="SignalP"/>
    </source>
</evidence>
<reference evidence="12" key="1">
    <citation type="submission" date="2024-02" db="EMBL/GenBank/DDBJ databases">
        <title>Sediminibacterium planktonica sp. nov. and Sediminibacterium longus sp. nov., isolated from surface lake and river water.</title>
        <authorList>
            <person name="Watanabe K."/>
            <person name="Takemine S."/>
            <person name="Ishii Y."/>
            <person name="Ogata Y."/>
            <person name="Shindo C."/>
            <person name="Suda W."/>
        </authorList>
    </citation>
    <scope>NUCLEOTIDE SEQUENCE</scope>
    <source>
        <strain evidence="12">KACHI17</strain>
    </source>
</reference>
<dbReference type="GO" id="GO:0006508">
    <property type="term" value="P:proteolysis"/>
    <property type="evidence" value="ECO:0007669"/>
    <property type="project" value="UniProtKB-KW"/>
</dbReference>
<keyword evidence="7" id="KW-0482">Metalloprotease</keyword>
<dbReference type="InterPro" id="IPR001431">
    <property type="entry name" value="Pept_M16_Zn_BS"/>
</dbReference>
<name>A0AAT9GGV2_9BACT</name>
<dbReference type="AlphaFoldDB" id="A0AAT9GGV2"/>